<dbReference type="InterPro" id="IPR003323">
    <property type="entry name" value="OTU_dom"/>
</dbReference>
<sequence>MRLCKLALGSSTRSLKAGISTLAHTSPFLSRIRTALSISSLGSLPAGSASTYSYGQRLQVGFDSATSFEPCQRALGGAEAVELESKFTLQYGLEDPEQAEKQLSAQLKAMGLYAANTLGDGNCLFRALSDQLYGYPNQHLHIRHVICDYLQAHPEKYAGFVDDAKPFDAYVRNMRIQGTYGGHLELSAFAHLKRKEIKIVQPNLVYVVAADADDDEENAAHQRSSEPLESGIGSASLTADGLPPTARQLRKIRRESKAPPPSTSSATAPNTPNGSLSQSSQHAASSSTSTVPSLSTPSKASTSVPVSANTALAPVSNVISSPAAREMLRTQPSPSSSRAAVQAAATPPRTPAAPVIVEAAGPLYIAYHNWEHYSSIRNLDGPHSGLPKIKEKPINQAALAEEFSSIAAKAARRGGLPLGKGKGKASIRPGTSSLDSEQPTEEEKLILESAPGHSLFEVRQLLTLLGSWEDVVEKLVAEDAEAPRPVANRSSSPNKGQDRIPRPTSAHSRSASPIKAPLSQDSNRYARRGSGAASEDVIVITDDDDDMHHIQMLSNPAQRIGPSSSSSRLPHSQHHQQHPLTLEATASAWRAGSPSSVGTAASARSSATAHTTTTSTSTSTVPTSDDWNPRAGTSRAADKPPPLADDDLADEQYLALSPDSTTTAREMSVLADDESQKVLQPLGISPAALAEMNGEGRMSPSGFKRKAHQGHDVGADGDEDSELSNKRFSPARGQFVEQPTTAACAIGRPHIVPSSVSPSIASSSSPRPSGEHQSRPSADVLSGQVIKSGLSRFDAISIGSGSSSDSDVPIGLLLRTSMKGGSAAMGLDGRDSDVELAMSRRSVPIVKGQWTSERKSGGSTNTSGDDASIATSRPRRSAATPIDYRASALGRSGAPGPGQTVNTVSSTSSSSSSGAHPSGALSKRAKRDQKRAEKVEKERAKARARRLGRGLGIAEDEDSEDEDEHETQGSAPTQFSFRELRI</sequence>
<feature type="compositionally biased region" description="Polar residues" evidence="1">
    <location>
        <begin position="857"/>
        <end position="871"/>
    </location>
</feature>
<evidence type="ECO:0000313" key="3">
    <source>
        <dbReference type="EMBL" id="KAK0555875.1"/>
    </source>
</evidence>
<evidence type="ECO:0000313" key="4">
    <source>
        <dbReference type="Proteomes" id="UP001176517"/>
    </source>
</evidence>
<dbReference type="GO" id="GO:0004843">
    <property type="term" value="F:cysteine-type deubiquitinase activity"/>
    <property type="evidence" value="ECO:0007669"/>
    <property type="project" value="TreeGrafter"/>
</dbReference>
<dbReference type="Gene3D" id="3.90.70.80">
    <property type="match status" value="1"/>
</dbReference>
<feature type="compositionally biased region" description="Basic and acidic residues" evidence="1">
    <location>
        <begin position="930"/>
        <end position="941"/>
    </location>
</feature>
<feature type="region of interest" description="Disordered" evidence="1">
    <location>
        <begin position="216"/>
        <end position="306"/>
    </location>
</feature>
<evidence type="ECO:0000259" key="2">
    <source>
        <dbReference type="PROSITE" id="PS50802"/>
    </source>
</evidence>
<dbReference type="CDD" id="cd22756">
    <property type="entry name" value="OTU_OTUD3-like"/>
    <property type="match status" value="1"/>
</dbReference>
<feature type="region of interest" description="Disordered" evidence="1">
    <location>
        <begin position="414"/>
        <end position="442"/>
    </location>
</feature>
<feature type="region of interest" description="Disordered" evidence="1">
    <location>
        <begin position="845"/>
        <end position="982"/>
    </location>
</feature>
<name>A0AAN6JTE6_9BASI</name>
<dbReference type="InterPro" id="IPR050704">
    <property type="entry name" value="Peptidase_C85-like"/>
</dbReference>
<feature type="compositionally biased region" description="Low complexity" evidence="1">
    <location>
        <begin position="331"/>
        <end position="347"/>
    </location>
</feature>
<evidence type="ECO:0000256" key="1">
    <source>
        <dbReference type="SAM" id="MobiDB-lite"/>
    </source>
</evidence>
<dbReference type="GO" id="GO:0016579">
    <property type="term" value="P:protein deubiquitination"/>
    <property type="evidence" value="ECO:0007669"/>
    <property type="project" value="TreeGrafter"/>
</dbReference>
<feature type="compositionally biased region" description="Low complexity" evidence="1">
    <location>
        <begin position="595"/>
        <end position="624"/>
    </location>
</feature>
<feature type="compositionally biased region" description="Low complexity" evidence="1">
    <location>
        <begin position="263"/>
        <end position="298"/>
    </location>
</feature>
<feature type="region of interest" description="Disordered" evidence="1">
    <location>
        <begin position="327"/>
        <end position="347"/>
    </location>
</feature>
<feature type="compositionally biased region" description="Low complexity" evidence="1">
    <location>
        <begin position="754"/>
        <end position="768"/>
    </location>
</feature>
<feature type="region of interest" description="Disordered" evidence="1">
    <location>
        <begin position="754"/>
        <end position="779"/>
    </location>
</feature>
<dbReference type="AlphaFoldDB" id="A0AAN6JTE6"/>
<protein>
    <recommendedName>
        <fullName evidence="2">OTU domain-containing protein</fullName>
    </recommendedName>
</protein>
<feature type="compositionally biased region" description="Polar residues" evidence="1">
    <location>
        <begin position="227"/>
        <end position="237"/>
    </location>
</feature>
<accession>A0AAN6JTE6</accession>
<proteinExistence type="predicted"/>
<feature type="domain" description="OTU" evidence="2">
    <location>
        <begin position="112"/>
        <end position="228"/>
    </location>
</feature>
<feature type="region of interest" description="Disordered" evidence="1">
    <location>
        <begin position="481"/>
        <end position="533"/>
    </location>
</feature>
<dbReference type="PROSITE" id="PS50802">
    <property type="entry name" value="OTU"/>
    <property type="match status" value="1"/>
</dbReference>
<feature type="region of interest" description="Disordered" evidence="1">
    <location>
        <begin position="693"/>
        <end position="726"/>
    </location>
</feature>
<dbReference type="SUPFAM" id="SSF54001">
    <property type="entry name" value="Cysteine proteinases"/>
    <property type="match status" value="1"/>
</dbReference>
<dbReference type="Pfam" id="PF02338">
    <property type="entry name" value="OTU"/>
    <property type="match status" value="1"/>
</dbReference>
<dbReference type="InterPro" id="IPR038765">
    <property type="entry name" value="Papain-like_cys_pep_sf"/>
</dbReference>
<dbReference type="PANTHER" id="PTHR12419:SF7">
    <property type="entry name" value="OTU DOMAIN-CONTAINING PROTEIN 3"/>
    <property type="match status" value="1"/>
</dbReference>
<feature type="region of interest" description="Disordered" evidence="1">
    <location>
        <begin position="557"/>
        <end position="646"/>
    </location>
</feature>
<keyword evidence="4" id="KW-1185">Reference proteome</keyword>
<dbReference type="EMBL" id="JAPDMZ010000023">
    <property type="protein sequence ID" value="KAK0555875.1"/>
    <property type="molecule type" value="Genomic_DNA"/>
</dbReference>
<organism evidence="3 4">
    <name type="scientific">Tilletia horrida</name>
    <dbReference type="NCBI Taxonomy" id="155126"/>
    <lineage>
        <taxon>Eukaryota</taxon>
        <taxon>Fungi</taxon>
        <taxon>Dikarya</taxon>
        <taxon>Basidiomycota</taxon>
        <taxon>Ustilaginomycotina</taxon>
        <taxon>Exobasidiomycetes</taxon>
        <taxon>Tilletiales</taxon>
        <taxon>Tilletiaceae</taxon>
        <taxon>Tilletia</taxon>
    </lineage>
</organism>
<reference evidence="3" key="1">
    <citation type="journal article" date="2023" name="PhytoFront">
        <title>Draft Genome Resources of Seven Strains of Tilletia horrida, Causal Agent of Kernel Smut of Rice.</title>
        <authorList>
            <person name="Khanal S."/>
            <person name="Antony Babu S."/>
            <person name="Zhou X.G."/>
        </authorList>
    </citation>
    <scope>NUCLEOTIDE SEQUENCE</scope>
    <source>
        <strain evidence="3">TX6</strain>
    </source>
</reference>
<comment type="caution">
    <text evidence="3">The sequence shown here is derived from an EMBL/GenBank/DDBJ whole genome shotgun (WGS) entry which is preliminary data.</text>
</comment>
<dbReference type="Proteomes" id="UP001176517">
    <property type="component" value="Unassembled WGS sequence"/>
</dbReference>
<dbReference type="PANTHER" id="PTHR12419">
    <property type="entry name" value="OTU DOMAIN CONTAINING PROTEIN"/>
    <property type="match status" value="1"/>
</dbReference>
<gene>
    <name evidence="3" type="ORF">OC846_001541</name>
</gene>
<feature type="compositionally biased region" description="Acidic residues" evidence="1">
    <location>
        <begin position="954"/>
        <end position="965"/>
    </location>
</feature>